<dbReference type="PANTHER" id="PTHR47297:SF2">
    <property type="entry name" value="OS02G0606800 PROTEIN"/>
    <property type="match status" value="1"/>
</dbReference>
<sequence>MSKKLTIVVDMLNGFTKEGPLSSNRIKSIIPNIIKVLDKSQQILFVCDAHSENDIEMEQYPIHCLKNTKEAEIISELKPYSKSENSKIIYKNTTNAFYEINPKIWDYYDEFELVGCCTDICVLQLSLSLKTWLNKINSNKIVSVIENAVQTFDSPNHNGDLMHKYSLEIMSQAGIIIK</sequence>
<reference evidence="2 3" key="1">
    <citation type="submission" date="2020-01" db="EMBL/GenBank/DDBJ databases">
        <title>Complete genome sequence of Mycoplasma felis strain Myco-2.</title>
        <authorList>
            <person name="Kinoshita Y."/>
            <person name="Niwa H."/>
            <person name="Uchida-Fujii E."/>
            <person name="Nukada T."/>
        </authorList>
    </citation>
    <scope>NUCLEOTIDE SEQUENCE [LARGE SCALE GENOMIC DNA]</scope>
    <source>
        <strain evidence="2 3">Myco-2</strain>
    </source>
</reference>
<organism evidence="2 3">
    <name type="scientific">Mycoplasmopsis felis</name>
    <dbReference type="NCBI Taxonomy" id="33923"/>
    <lineage>
        <taxon>Bacteria</taxon>
        <taxon>Bacillati</taxon>
        <taxon>Mycoplasmatota</taxon>
        <taxon>Mycoplasmoidales</taxon>
        <taxon>Metamycoplasmataceae</taxon>
        <taxon>Mycoplasmopsis</taxon>
    </lineage>
</organism>
<dbReference type="CDD" id="cd00431">
    <property type="entry name" value="cysteine_hydrolases"/>
    <property type="match status" value="1"/>
</dbReference>
<keyword evidence="3" id="KW-1185">Reference proteome</keyword>
<feature type="domain" description="Isochorismatase-like" evidence="1">
    <location>
        <begin position="6"/>
        <end position="161"/>
    </location>
</feature>
<proteinExistence type="predicted"/>
<dbReference type="RefSeq" id="WP_161553308.1">
    <property type="nucleotide sequence ID" value="NZ_AP022325.1"/>
</dbReference>
<dbReference type="Gene3D" id="3.40.50.850">
    <property type="entry name" value="Isochorismatase-like"/>
    <property type="match status" value="1"/>
</dbReference>
<name>A0A809RW70_9BACT</name>
<dbReference type="InterPro" id="IPR044717">
    <property type="entry name" value="NIC1"/>
</dbReference>
<gene>
    <name evidence="2" type="ORF">JPM2_5930</name>
</gene>
<evidence type="ECO:0000313" key="2">
    <source>
        <dbReference type="EMBL" id="BBU47900.1"/>
    </source>
</evidence>
<dbReference type="GO" id="GO:0008936">
    <property type="term" value="F:nicotinamidase activity"/>
    <property type="evidence" value="ECO:0007669"/>
    <property type="project" value="InterPro"/>
</dbReference>
<dbReference type="EMBL" id="AP022325">
    <property type="protein sequence ID" value="BBU47900.1"/>
    <property type="molecule type" value="Genomic_DNA"/>
</dbReference>
<evidence type="ECO:0000313" key="3">
    <source>
        <dbReference type="Proteomes" id="UP000464317"/>
    </source>
</evidence>
<dbReference type="SUPFAM" id="SSF52499">
    <property type="entry name" value="Isochorismatase-like hydrolases"/>
    <property type="match status" value="1"/>
</dbReference>
<dbReference type="AlphaFoldDB" id="A0A809RW70"/>
<dbReference type="InterPro" id="IPR000868">
    <property type="entry name" value="Isochorismatase-like_dom"/>
</dbReference>
<dbReference type="PANTHER" id="PTHR47297">
    <property type="match status" value="1"/>
</dbReference>
<protein>
    <submittedName>
        <fullName evidence="2">Isochorismatase</fullName>
    </submittedName>
</protein>
<dbReference type="Pfam" id="PF00857">
    <property type="entry name" value="Isochorismatase"/>
    <property type="match status" value="1"/>
</dbReference>
<dbReference type="GO" id="GO:0019365">
    <property type="term" value="P:pyridine nucleotide salvage"/>
    <property type="evidence" value="ECO:0007669"/>
    <property type="project" value="InterPro"/>
</dbReference>
<dbReference type="InterPro" id="IPR036380">
    <property type="entry name" value="Isochorismatase-like_sf"/>
</dbReference>
<evidence type="ECO:0000259" key="1">
    <source>
        <dbReference type="Pfam" id="PF00857"/>
    </source>
</evidence>
<dbReference type="KEGG" id="mfel:JPM2_5930"/>
<accession>A0A809RW70</accession>
<dbReference type="Proteomes" id="UP000464317">
    <property type="component" value="Chromosome"/>
</dbReference>